<dbReference type="AlphaFoldDB" id="A0A2B8BJQ9"/>
<name>A0A2B8BJQ9_9PROT</name>
<organism evidence="1 2">
    <name type="scientific">Azospirillum palustre</name>
    <dbReference type="NCBI Taxonomy" id="2044885"/>
    <lineage>
        <taxon>Bacteria</taxon>
        <taxon>Pseudomonadati</taxon>
        <taxon>Pseudomonadota</taxon>
        <taxon>Alphaproteobacteria</taxon>
        <taxon>Rhodospirillales</taxon>
        <taxon>Azospirillaceae</taxon>
        <taxon>Azospirillum</taxon>
    </lineage>
</organism>
<accession>A0A2B8BJQ9</accession>
<dbReference type="EMBL" id="PDKW01000037">
    <property type="protein sequence ID" value="PGH59026.1"/>
    <property type="molecule type" value="Genomic_DNA"/>
</dbReference>
<evidence type="ECO:0000313" key="2">
    <source>
        <dbReference type="Proteomes" id="UP000225379"/>
    </source>
</evidence>
<keyword evidence="2" id="KW-1185">Reference proteome</keyword>
<comment type="caution">
    <text evidence="1">The sequence shown here is derived from an EMBL/GenBank/DDBJ whole genome shotgun (WGS) entry which is preliminary data.</text>
</comment>
<reference evidence="2" key="1">
    <citation type="submission" date="2017-10" db="EMBL/GenBank/DDBJ databases">
        <authorList>
            <person name="Kravchenko I.K."/>
            <person name="Grouzdev D.S."/>
        </authorList>
    </citation>
    <scope>NUCLEOTIDE SEQUENCE [LARGE SCALE GENOMIC DNA]</scope>
    <source>
        <strain evidence="2">B2</strain>
    </source>
</reference>
<dbReference type="OrthoDB" id="8254779at2"/>
<gene>
    <name evidence="1" type="ORF">CRT60_03315</name>
</gene>
<evidence type="ECO:0000313" key="1">
    <source>
        <dbReference type="EMBL" id="PGH59026.1"/>
    </source>
</evidence>
<dbReference type="RefSeq" id="WP_098735018.1">
    <property type="nucleotide sequence ID" value="NZ_PDKW01000037.1"/>
</dbReference>
<dbReference type="Proteomes" id="UP000225379">
    <property type="component" value="Unassembled WGS sequence"/>
</dbReference>
<proteinExistence type="predicted"/>
<dbReference type="PROSITE" id="PS51257">
    <property type="entry name" value="PROKAR_LIPOPROTEIN"/>
    <property type="match status" value="1"/>
</dbReference>
<sequence length="149" mass="15360">MRHPLHAAAIGAMLLLGGCAGVGPRSSYVEAVTPADAPVLAADIARFVAERLPAAATTMALDAPAGELASDSLTPVLRGELRRIGFGVADAGQKAPGAHPLRYLVTPLDAGVLVRLQVDRTTASRLWLRNSAGTLQAGSPFTVREDAAE</sequence>
<protein>
    <submittedName>
        <fullName evidence="1">Conjugal transfer protein TrbH</fullName>
    </submittedName>
</protein>